<dbReference type="RefSeq" id="WP_104959179.1">
    <property type="nucleotide sequence ID" value="NZ_CP026377.1"/>
</dbReference>
<dbReference type="PROSITE" id="PS51186">
    <property type="entry name" value="GNAT"/>
    <property type="match status" value="1"/>
</dbReference>
<dbReference type="InterPro" id="IPR000182">
    <property type="entry name" value="GNAT_dom"/>
</dbReference>
<keyword evidence="2" id="KW-0808">Transferase</keyword>
<protein>
    <submittedName>
        <fullName evidence="2">Histone acetyltransferase</fullName>
    </submittedName>
</protein>
<sequence length="273" mass="29716">MNIRTMTPQDLDACVALTQEVNWPHRLADWQLMLALGEGIVAEQDSQVIGSTLFWRWGAQRASIGVIIVAAAARGQGIGSALLQQTLAQLTGMELHLHATEAGAPLYRRVGFTDTDEIIQYQTPSLIPPLSAGPSTPARRSDLPALAQLDYRANGFQRLPLLERLFADGATINLTRRGDEPTGFAVTRRFGRGFVIGPVIAADASDAQRLIVEAMQPLAGKFVRIDSRRCCGLGLWLQACGLQAVDAPLRMVRGRDWRPQGMTAWSVMSQAMG</sequence>
<dbReference type="AlphaFoldDB" id="A0A2L0ILP2"/>
<evidence type="ECO:0000259" key="1">
    <source>
        <dbReference type="PROSITE" id="PS51186"/>
    </source>
</evidence>
<dbReference type="Proteomes" id="UP000238365">
    <property type="component" value="Chromosome"/>
</dbReference>
<feature type="domain" description="N-acetyltransferase" evidence="1">
    <location>
        <begin position="1"/>
        <end position="133"/>
    </location>
</feature>
<reference evidence="2 3" key="1">
    <citation type="submission" date="2018-01" db="EMBL/GenBank/DDBJ databases">
        <title>Complete and assembled Genome of Pantoea gaviniae DSM22758T.</title>
        <authorList>
            <person name="Stevens M.J.A."/>
            <person name="Zurfluh K."/>
            <person name="Stephan R."/>
        </authorList>
    </citation>
    <scope>NUCLEOTIDE SEQUENCE [LARGE SCALE GENOMIC DNA]</scope>
    <source>
        <strain evidence="2 3">DSM 22758</strain>
    </source>
</reference>
<name>A0A2L0ILP2_9GAMM</name>
<dbReference type="CDD" id="cd04301">
    <property type="entry name" value="NAT_SF"/>
    <property type="match status" value="1"/>
</dbReference>
<evidence type="ECO:0000313" key="2">
    <source>
        <dbReference type="EMBL" id="AUX95476.1"/>
    </source>
</evidence>
<dbReference type="InterPro" id="IPR052729">
    <property type="entry name" value="Acyl/Acetyltrans_Enzymes"/>
</dbReference>
<dbReference type="InterPro" id="IPR041496">
    <property type="entry name" value="YitH/HolE_GNAT"/>
</dbReference>
<dbReference type="PANTHER" id="PTHR47237:SF2">
    <property type="entry name" value="BLL4206 PROTEIN"/>
    <property type="match status" value="1"/>
</dbReference>
<dbReference type="Gene3D" id="3.40.630.30">
    <property type="match status" value="1"/>
</dbReference>
<dbReference type="EMBL" id="CP026377">
    <property type="protein sequence ID" value="AUX95476.1"/>
    <property type="molecule type" value="Genomic_DNA"/>
</dbReference>
<proteinExistence type="predicted"/>
<dbReference type="PANTHER" id="PTHR47237">
    <property type="entry name" value="SLL0310 PROTEIN"/>
    <property type="match status" value="1"/>
</dbReference>
<dbReference type="InterPro" id="IPR016181">
    <property type="entry name" value="Acyl_CoA_acyltransferase"/>
</dbReference>
<gene>
    <name evidence="2" type="ORF">C2E15_13220</name>
</gene>
<dbReference type="Pfam" id="PF18014">
    <property type="entry name" value="Acetyltransf_18"/>
    <property type="match status" value="1"/>
</dbReference>
<evidence type="ECO:0000313" key="3">
    <source>
        <dbReference type="Proteomes" id="UP000238365"/>
    </source>
</evidence>
<dbReference type="GO" id="GO:0016747">
    <property type="term" value="F:acyltransferase activity, transferring groups other than amino-acyl groups"/>
    <property type="evidence" value="ECO:0007669"/>
    <property type="project" value="InterPro"/>
</dbReference>
<dbReference type="KEGG" id="pgz:C2E15_13220"/>
<accession>A0A2L0ILP2</accession>
<keyword evidence="3" id="KW-1185">Reference proteome</keyword>
<dbReference type="SUPFAM" id="SSF55729">
    <property type="entry name" value="Acyl-CoA N-acyltransferases (Nat)"/>
    <property type="match status" value="1"/>
</dbReference>
<dbReference type="Pfam" id="PF13508">
    <property type="entry name" value="Acetyltransf_7"/>
    <property type="match status" value="1"/>
</dbReference>
<organism evidence="2 3">
    <name type="scientific">Mixta gaviniae</name>
    <dbReference type="NCBI Taxonomy" id="665914"/>
    <lineage>
        <taxon>Bacteria</taxon>
        <taxon>Pseudomonadati</taxon>
        <taxon>Pseudomonadota</taxon>
        <taxon>Gammaproteobacteria</taxon>
        <taxon>Enterobacterales</taxon>
        <taxon>Erwiniaceae</taxon>
        <taxon>Mixta</taxon>
    </lineage>
</organism>
<dbReference type="Gene3D" id="3.40.630.90">
    <property type="match status" value="1"/>
</dbReference>